<dbReference type="InterPro" id="IPR000477">
    <property type="entry name" value="RT_dom"/>
</dbReference>
<name>A0A5J4WE19_9EUKA</name>
<dbReference type="EMBL" id="SNRW01002399">
    <property type="protein sequence ID" value="KAA6392913.1"/>
    <property type="molecule type" value="Genomic_DNA"/>
</dbReference>
<dbReference type="PROSITE" id="PS50878">
    <property type="entry name" value="RT_POL"/>
    <property type="match status" value="1"/>
</dbReference>
<dbReference type="InterPro" id="IPR043128">
    <property type="entry name" value="Rev_trsase/Diguanyl_cyclase"/>
</dbReference>
<dbReference type="InterPro" id="IPR043502">
    <property type="entry name" value="DNA/RNA_pol_sf"/>
</dbReference>
<dbReference type="PANTHER" id="PTHR33050">
    <property type="entry name" value="REVERSE TRANSCRIPTASE DOMAIN-CONTAINING PROTEIN"/>
    <property type="match status" value="1"/>
</dbReference>
<sequence>MVEPYIPDKETQWNIEKSSGCEQVEQRNRETTLQIHGLVEFQYLANQIDYAASLDLKSAFHHFTVSSNSILYLEFNFNRNNYTFKAMPIGTKNSPIFFGEAIESIFRQIRIHSEIKILNYCDDILLIHQDKQTLKTQTKEIMKTLEQFQWTNINREIRNRTEIFNNVHRMDMKPEGNDYKNIREKNAENDAGIERLVQRNIQEQRREDKIINSDDGQVKFPLAFDKIDVAGSNGI</sequence>
<accession>A0A5J4WE19</accession>
<feature type="domain" description="Reverse transcriptase" evidence="1">
    <location>
        <begin position="1"/>
        <end position="195"/>
    </location>
</feature>
<evidence type="ECO:0000313" key="2">
    <source>
        <dbReference type="EMBL" id="KAA6392913.1"/>
    </source>
</evidence>
<gene>
    <name evidence="2" type="ORF">EZS28_011561</name>
</gene>
<dbReference type="InterPro" id="IPR052055">
    <property type="entry name" value="Hepadnavirus_pol/RT"/>
</dbReference>
<comment type="caution">
    <text evidence="2">The sequence shown here is derived from an EMBL/GenBank/DDBJ whole genome shotgun (WGS) entry which is preliminary data.</text>
</comment>
<dbReference type="PANTHER" id="PTHR33050:SF7">
    <property type="entry name" value="RIBONUCLEASE H"/>
    <property type="match status" value="1"/>
</dbReference>
<organism evidence="2 3">
    <name type="scientific">Streblomastix strix</name>
    <dbReference type="NCBI Taxonomy" id="222440"/>
    <lineage>
        <taxon>Eukaryota</taxon>
        <taxon>Metamonada</taxon>
        <taxon>Preaxostyla</taxon>
        <taxon>Oxymonadida</taxon>
        <taxon>Streblomastigidae</taxon>
        <taxon>Streblomastix</taxon>
    </lineage>
</organism>
<dbReference type="Proteomes" id="UP000324800">
    <property type="component" value="Unassembled WGS sequence"/>
</dbReference>
<dbReference type="AlphaFoldDB" id="A0A5J4WE19"/>
<dbReference type="Gene3D" id="3.30.70.270">
    <property type="match status" value="1"/>
</dbReference>
<dbReference type="Pfam" id="PF00078">
    <property type="entry name" value="RVT_1"/>
    <property type="match status" value="1"/>
</dbReference>
<dbReference type="SUPFAM" id="SSF56672">
    <property type="entry name" value="DNA/RNA polymerases"/>
    <property type="match status" value="1"/>
</dbReference>
<proteinExistence type="predicted"/>
<protein>
    <recommendedName>
        <fullName evidence="1">Reverse transcriptase domain-containing protein</fullName>
    </recommendedName>
</protein>
<evidence type="ECO:0000313" key="3">
    <source>
        <dbReference type="Proteomes" id="UP000324800"/>
    </source>
</evidence>
<reference evidence="2 3" key="1">
    <citation type="submission" date="2019-03" db="EMBL/GenBank/DDBJ databases">
        <title>Single cell metagenomics reveals metabolic interactions within the superorganism composed of flagellate Streblomastix strix and complex community of Bacteroidetes bacteria on its surface.</title>
        <authorList>
            <person name="Treitli S.C."/>
            <person name="Kolisko M."/>
            <person name="Husnik F."/>
            <person name="Keeling P."/>
            <person name="Hampl V."/>
        </authorList>
    </citation>
    <scope>NUCLEOTIDE SEQUENCE [LARGE SCALE GENOMIC DNA]</scope>
    <source>
        <strain evidence="2">ST1C</strain>
    </source>
</reference>
<evidence type="ECO:0000259" key="1">
    <source>
        <dbReference type="PROSITE" id="PS50878"/>
    </source>
</evidence>